<dbReference type="KEGG" id="pacs:FAZ98_15135"/>
<evidence type="ECO:0000313" key="1">
    <source>
        <dbReference type="EMBL" id="QGZ63143.1"/>
    </source>
</evidence>
<accession>A0A7Z2JGM0</accession>
<organism evidence="1 2">
    <name type="scientific">Paraburkholderia acidisoli</name>
    <dbReference type="NCBI Taxonomy" id="2571748"/>
    <lineage>
        <taxon>Bacteria</taxon>
        <taxon>Pseudomonadati</taxon>
        <taxon>Pseudomonadota</taxon>
        <taxon>Betaproteobacteria</taxon>
        <taxon>Burkholderiales</taxon>
        <taxon>Burkholderiaceae</taxon>
        <taxon>Paraburkholderia</taxon>
    </lineage>
</organism>
<dbReference type="EMBL" id="CP046914">
    <property type="protein sequence ID" value="QGZ63143.1"/>
    <property type="molecule type" value="Genomic_DNA"/>
</dbReference>
<name>A0A7Z2JGM0_9BURK</name>
<dbReference type="AlphaFoldDB" id="A0A7Z2JGM0"/>
<dbReference type="Proteomes" id="UP000433577">
    <property type="component" value="Chromosome 2"/>
</dbReference>
<sequence length="109" mass="11659">MNPRARLRRQREAAMLMRMEVTRVQLLAANVGSRLNDQAAKTPGSSLTLPNIGRALFAAPNVTLLGSVVLGSLLVGPKRIVPLVLRSGLPGLIARRARVASSRSTLRAP</sequence>
<gene>
    <name evidence="1" type="ORF">FAZ98_15135</name>
</gene>
<evidence type="ECO:0000313" key="2">
    <source>
        <dbReference type="Proteomes" id="UP000433577"/>
    </source>
</evidence>
<reference evidence="1 2" key="1">
    <citation type="submission" date="2019-12" db="EMBL/GenBank/DDBJ databases">
        <title>Paraburkholderia acidiphila 7Q-K02 sp. nov and Paraburkholderia acidisoli DHF22 sp. nov., two strains isolated from forest soil.</title>
        <authorList>
            <person name="Gao Z."/>
            <person name="Qiu L."/>
        </authorList>
    </citation>
    <scope>NUCLEOTIDE SEQUENCE [LARGE SCALE GENOMIC DNA]</scope>
    <source>
        <strain evidence="1 2">DHF22</strain>
    </source>
</reference>
<proteinExistence type="predicted"/>
<dbReference type="RefSeq" id="WP_158952136.1">
    <property type="nucleotide sequence ID" value="NZ_CP046914.1"/>
</dbReference>
<keyword evidence="2" id="KW-1185">Reference proteome</keyword>
<protein>
    <submittedName>
        <fullName evidence="1">Uncharacterized protein</fullName>
    </submittedName>
</protein>
<dbReference type="OrthoDB" id="9106329at2"/>